<evidence type="ECO:0000256" key="3">
    <source>
        <dbReference type="ARBA" id="ARBA00022692"/>
    </source>
</evidence>
<feature type="transmembrane region" description="Helical" evidence="6">
    <location>
        <begin position="296"/>
        <end position="318"/>
    </location>
</feature>
<sequence>MGAQVLLFIRWTCCRFRPSSASERYSHTPQFQRPIRWRRCPTRKTRPHSLLPRLRACAPTGEHSLSSPPSPPSLSKLLAVATNLFPLYVLLGSVGAALHPPLFSFFRPGYITPTLSLIMLSMGLSMQLGDFTAILSRHPRQVLFGAAAQYIIMPLVGCTITRTFGLTRGHAAGLLLVACCPGGTASNLVSYLAGANVALSVLMTACTTLAAVLMTPLLMKVLAGAIVPVDAWGLFTSMVQVVLAPVALGLALRLTPFGRACVRQLEPVLPLLSVIGVVLINGSIVARSALSLRTSALPLFAALLTLHGIGLVLGFAVARLCRYDERMARTVAIEVCMQNSGLGAALAQTHFAAQPSVAVPAAISASMHSIMGSLAAGYWRWSDARKAENRREAAR</sequence>
<proteinExistence type="inferred from homology"/>
<dbReference type="Proteomes" id="UP001301350">
    <property type="component" value="Unassembled WGS sequence"/>
</dbReference>
<keyword evidence="3 6" id="KW-0812">Transmembrane</keyword>
<feature type="transmembrane region" description="Helical" evidence="6">
    <location>
        <begin position="110"/>
        <end position="135"/>
    </location>
</feature>
<comment type="subcellular location">
    <subcellularLocation>
        <location evidence="1">Membrane</location>
        <topology evidence="1">Multi-pass membrane protein</topology>
    </subcellularLocation>
</comment>
<keyword evidence="4 6" id="KW-1133">Transmembrane helix</keyword>
<dbReference type="Pfam" id="PF01758">
    <property type="entry name" value="SBF"/>
    <property type="match status" value="1"/>
</dbReference>
<feature type="transmembrane region" description="Helical" evidence="6">
    <location>
        <begin position="197"/>
        <end position="219"/>
    </location>
</feature>
<accession>A0AAV9J1H7</accession>
<dbReference type="Gene3D" id="1.20.1530.20">
    <property type="match status" value="1"/>
</dbReference>
<dbReference type="InterPro" id="IPR038770">
    <property type="entry name" value="Na+/solute_symporter_sf"/>
</dbReference>
<dbReference type="InterPro" id="IPR004710">
    <property type="entry name" value="Bilac:Na_transpt"/>
</dbReference>
<evidence type="ECO:0000313" key="8">
    <source>
        <dbReference type="Proteomes" id="UP001301350"/>
    </source>
</evidence>
<evidence type="ECO:0000256" key="5">
    <source>
        <dbReference type="ARBA" id="ARBA00023136"/>
    </source>
</evidence>
<evidence type="ECO:0000256" key="1">
    <source>
        <dbReference type="ARBA" id="ARBA00004141"/>
    </source>
</evidence>
<dbReference type="PANTHER" id="PTHR10361">
    <property type="entry name" value="SODIUM-BILE ACID COTRANSPORTER"/>
    <property type="match status" value="1"/>
</dbReference>
<feature type="transmembrane region" description="Helical" evidence="6">
    <location>
        <begin position="77"/>
        <end position="98"/>
    </location>
</feature>
<dbReference type="GO" id="GO:0016020">
    <property type="term" value="C:membrane"/>
    <property type="evidence" value="ECO:0007669"/>
    <property type="project" value="UniProtKB-SubCell"/>
</dbReference>
<evidence type="ECO:0000256" key="6">
    <source>
        <dbReference type="SAM" id="Phobius"/>
    </source>
</evidence>
<feature type="transmembrane region" description="Helical" evidence="6">
    <location>
        <begin position="231"/>
        <end position="255"/>
    </location>
</feature>
<reference evidence="7 8" key="1">
    <citation type="submission" date="2022-07" db="EMBL/GenBank/DDBJ databases">
        <title>Genome-wide signatures of adaptation to extreme environments.</title>
        <authorList>
            <person name="Cho C.H."/>
            <person name="Yoon H.S."/>
        </authorList>
    </citation>
    <scope>NUCLEOTIDE SEQUENCE [LARGE SCALE GENOMIC DNA]</scope>
    <source>
        <strain evidence="7 8">DBV 063 E5</strain>
    </source>
</reference>
<dbReference type="EMBL" id="JANCYW010000017">
    <property type="protein sequence ID" value="KAK4538349.1"/>
    <property type="molecule type" value="Genomic_DNA"/>
</dbReference>
<feature type="transmembrane region" description="Helical" evidence="6">
    <location>
        <begin position="142"/>
        <end position="165"/>
    </location>
</feature>
<feature type="transmembrane region" description="Helical" evidence="6">
    <location>
        <begin position="267"/>
        <end position="290"/>
    </location>
</feature>
<keyword evidence="5 6" id="KW-0472">Membrane</keyword>
<organism evidence="7 8">
    <name type="scientific">Cyanidium caldarium</name>
    <name type="common">Red alga</name>
    <dbReference type="NCBI Taxonomy" id="2771"/>
    <lineage>
        <taxon>Eukaryota</taxon>
        <taxon>Rhodophyta</taxon>
        <taxon>Bangiophyceae</taxon>
        <taxon>Cyanidiales</taxon>
        <taxon>Cyanidiaceae</taxon>
        <taxon>Cyanidium</taxon>
    </lineage>
</organism>
<evidence type="ECO:0000256" key="2">
    <source>
        <dbReference type="ARBA" id="ARBA00006528"/>
    </source>
</evidence>
<comment type="caution">
    <text evidence="7">The sequence shown here is derived from an EMBL/GenBank/DDBJ whole genome shotgun (WGS) entry which is preliminary data.</text>
</comment>
<feature type="transmembrane region" description="Helical" evidence="6">
    <location>
        <begin position="171"/>
        <end position="190"/>
    </location>
</feature>
<dbReference type="AlphaFoldDB" id="A0AAV9J1H7"/>
<dbReference type="PANTHER" id="PTHR10361:SF28">
    <property type="entry name" value="P3 PROTEIN-RELATED"/>
    <property type="match status" value="1"/>
</dbReference>
<evidence type="ECO:0000313" key="7">
    <source>
        <dbReference type="EMBL" id="KAK4538349.1"/>
    </source>
</evidence>
<name>A0AAV9J1H7_CYACA</name>
<protein>
    <submittedName>
        <fullName evidence="7">Uncharacterized protein</fullName>
    </submittedName>
</protein>
<keyword evidence="8" id="KW-1185">Reference proteome</keyword>
<dbReference type="InterPro" id="IPR002657">
    <property type="entry name" value="BilAc:Na_symport/Acr3"/>
</dbReference>
<comment type="similarity">
    <text evidence="2">Belongs to the bile acid:sodium symporter (BASS) (TC 2.A.28) family.</text>
</comment>
<evidence type="ECO:0000256" key="4">
    <source>
        <dbReference type="ARBA" id="ARBA00022989"/>
    </source>
</evidence>
<gene>
    <name evidence="7" type="ORF">CDCA_CDCA17G4374</name>
</gene>